<keyword evidence="7" id="KW-0067">ATP-binding</keyword>
<dbReference type="Pfam" id="PF07730">
    <property type="entry name" value="HisKA_3"/>
    <property type="match status" value="1"/>
</dbReference>
<dbReference type="Pfam" id="PF02518">
    <property type="entry name" value="HATPase_c"/>
    <property type="match status" value="1"/>
</dbReference>
<dbReference type="STRING" id="418495.SAMN05216215_1008109"/>
<feature type="transmembrane region" description="Helical" evidence="9">
    <location>
        <begin position="58"/>
        <end position="89"/>
    </location>
</feature>
<evidence type="ECO:0000256" key="9">
    <source>
        <dbReference type="SAM" id="Phobius"/>
    </source>
</evidence>
<evidence type="ECO:0000256" key="2">
    <source>
        <dbReference type="ARBA" id="ARBA00012438"/>
    </source>
</evidence>
<feature type="transmembrane region" description="Helical" evidence="9">
    <location>
        <begin position="12"/>
        <end position="29"/>
    </location>
</feature>
<evidence type="ECO:0000313" key="13">
    <source>
        <dbReference type="EMBL" id="SDX18453.1"/>
    </source>
</evidence>
<dbReference type="GO" id="GO:0005524">
    <property type="term" value="F:ATP binding"/>
    <property type="evidence" value="ECO:0007669"/>
    <property type="project" value="UniProtKB-KW"/>
</dbReference>
<keyword evidence="5" id="KW-0547">Nucleotide-binding</keyword>
<feature type="domain" description="Signal transduction histidine kinase subgroup 3 dimerisation and phosphoacceptor" evidence="11">
    <location>
        <begin position="183"/>
        <end position="249"/>
    </location>
</feature>
<evidence type="ECO:0000313" key="14">
    <source>
        <dbReference type="Proteomes" id="UP000199529"/>
    </source>
</evidence>
<feature type="domain" description="DUF7134" evidence="12">
    <location>
        <begin position="10"/>
        <end position="165"/>
    </location>
</feature>
<reference evidence="14" key="1">
    <citation type="submission" date="2016-10" db="EMBL/GenBank/DDBJ databases">
        <authorList>
            <person name="Varghese N."/>
            <person name="Submissions S."/>
        </authorList>
    </citation>
    <scope>NUCLEOTIDE SEQUENCE [LARGE SCALE GENOMIC DNA]</scope>
    <source>
        <strain evidence="14">CGMCC 4.3530</strain>
    </source>
</reference>
<evidence type="ECO:0000256" key="8">
    <source>
        <dbReference type="ARBA" id="ARBA00023012"/>
    </source>
</evidence>
<dbReference type="PANTHER" id="PTHR24421:SF10">
    <property type="entry name" value="NITRATE_NITRITE SENSOR PROTEIN NARQ"/>
    <property type="match status" value="1"/>
</dbReference>
<dbReference type="CDD" id="cd16917">
    <property type="entry name" value="HATPase_UhpB-NarQ-NarX-like"/>
    <property type="match status" value="1"/>
</dbReference>
<evidence type="ECO:0000259" key="12">
    <source>
        <dbReference type="Pfam" id="PF23539"/>
    </source>
</evidence>
<dbReference type="AlphaFoldDB" id="A0A1H2ZM70"/>
<dbReference type="SUPFAM" id="SSF55874">
    <property type="entry name" value="ATPase domain of HSP90 chaperone/DNA topoisomerase II/histidine kinase"/>
    <property type="match status" value="1"/>
</dbReference>
<dbReference type="Pfam" id="PF23539">
    <property type="entry name" value="DUF7134"/>
    <property type="match status" value="1"/>
</dbReference>
<keyword evidence="14" id="KW-1185">Reference proteome</keyword>
<evidence type="ECO:0000256" key="1">
    <source>
        <dbReference type="ARBA" id="ARBA00000085"/>
    </source>
</evidence>
<dbReference type="Proteomes" id="UP000199529">
    <property type="component" value="Unassembled WGS sequence"/>
</dbReference>
<evidence type="ECO:0000256" key="3">
    <source>
        <dbReference type="ARBA" id="ARBA00022553"/>
    </source>
</evidence>
<evidence type="ECO:0000256" key="5">
    <source>
        <dbReference type="ARBA" id="ARBA00022741"/>
    </source>
</evidence>
<dbReference type="Gene3D" id="3.30.565.10">
    <property type="entry name" value="Histidine kinase-like ATPase, C-terminal domain"/>
    <property type="match status" value="1"/>
</dbReference>
<keyword evidence="3" id="KW-0597">Phosphoprotein</keyword>
<name>A0A1H2ZM70_9PSEU</name>
<feature type="transmembrane region" description="Helical" evidence="9">
    <location>
        <begin position="101"/>
        <end position="124"/>
    </location>
</feature>
<dbReference type="InterPro" id="IPR050482">
    <property type="entry name" value="Sensor_HK_TwoCompSys"/>
</dbReference>
<accession>A0A1H2ZM70</accession>
<dbReference type="EC" id="2.7.13.3" evidence="2"/>
<keyword evidence="9" id="KW-0472">Membrane</keyword>
<dbReference type="InterPro" id="IPR003594">
    <property type="entry name" value="HATPase_dom"/>
</dbReference>
<evidence type="ECO:0000259" key="11">
    <source>
        <dbReference type="Pfam" id="PF07730"/>
    </source>
</evidence>
<feature type="transmembrane region" description="Helical" evidence="9">
    <location>
        <begin position="136"/>
        <end position="158"/>
    </location>
</feature>
<keyword evidence="9" id="KW-1133">Transmembrane helix</keyword>
<sequence>MIAPGTAGSRRLVALDAVVAAALVLVAALRAPGAAPFEWALAVVLCAPLVVRRRWPRAVLGVVLVAGMAAIATGAASDVVVLAIAFALYPVGLSSPALPSWLSLVISLAGVAIAGLAMILVPGLPLVAVAENAESFATTPVAVFGYSAVVLTGTWVLARTVRARRGQAAQLAELRARQAAVEERLRIARDVHDVVGHNLSLIAMKAAVANHLVDSHPEEGRAALATIERVSRGALADVRIVLGALRDPAEASPDSGFDGLVANVRAAGVEVELDESGLAEVPMAVRASAYRIAQEALTNVLRHARATSCKLGLSTAAGVLTVSVVDDGKPPERPGPPGQGLLGMRERVALHGGTIDIGPEPGGGFAVRARLPFEVADG</sequence>
<keyword evidence="8" id="KW-0902">Two-component regulatory system</keyword>
<keyword evidence="4" id="KW-0808">Transferase</keyword>
<dbReference type="RefSeq" id="WP_093264619.1">
    <property type="nucleotide sequence ID" value="NZ_FNOK01000008.1"/>
</dbReference>
<evidence type="ECO:0000256" key="6">
    <source>
        <dbReference type="ARBA" id="ARBA00022777"/>
    </source>
</evidence>
<evidence type="ECO:0000259" key="10">
    <source>
        <dbReference type="Pfam" id="PF02518"/>
    </source>
</evidence>
<dbReference type="PANTHER" id="PTHR24421">
    <property type="entry name" value="NITRATE/NITRITE SENSOR PROTEIN NARX-RELATED"/>
    <property type="match status" value="1"/>
</dbReference>
<dbReference type="GO" id="GO:0046983">
    <property type="term" value="F:protein dimerization activity"/>
    <property type="evidence" value="ECO:0007669"/>
    <property type="project" value="InterPro"/>
</dbReference>
<protein>
    <recommendedName>
        <fullName evidence="2">histidine kinase</fullName>
        <ecNumber evidence="2">2.7.13.3</ecNumber>
    </recommendedName>
</protein>
<dbReference type="EMBL" id="FNOK01000008">
    <property type="protein sequence ID" value="SDX18453.1"/>
    <property type="molecule type" value="Genomic_DNA"/>
</dbReference>
<proteinExistence type="predicted"/>
<dbReference type="GO" id="GO:0016020">
    <property type="term" value="C:membrane"/>
    <property type="evidence" value="ECO:0007669"/>
    <property type="project" value="InterPro"/>
</dbReference>
<keyword evidence="9" id="KW-0812">Transmembrane</keyword>
<feature type="domain" description="Histidine kinase/HSP90-like ATPase" evidence="10">
    <location>
        <begin position="288"/>
        <end position="374"/>
    </location>
</feature>
<dbReference type="InterPro" id="IPR011712">
    <property type="entry name" value="Sig_transdc_His_kin_sub3_dim/P"/>
</dbReference>
<organism evidence="13 14">
    <name type="scientific">Saccharopolyspora shandongensis</name>
    <dbReference type="NCBI Taxonomy" id="418495"/>
    <lineage>
        <taxon>Bacteria</taxon>
        <taxon>Bacillati</taxon>
        <taxon>Actinomycetota</taxon>
        <taxon>Actinomycetes</taxon>
        <taxon>Pseudonocardiales</taxon>
        <taxon>Pseudonocardiaceae</taxon>
        <taxon>Saccharopolyspora</taxon>
    </lineage>
</organism>
<feature type="transmembrane region" description="Helical" evidence="9">
    <location>
        <begin position="35"/>
        <end position="51"/>
    </location>
</feature>
<evidence type="ECO:0000256" key="4">
    <source>
        <dbReference type="ARBA" id="ARBA00022679"/>
    </source>
</evidence>
<comment type="catalytic activity">
    <reaction evidence="1">
        <text>ATP + protein L-histidine = ADP + protein N-phospho-L-histidine.</text>
        <dbReference type="EC" id="2.7.13.3"/>
    </reaction>
</comment>
<dbReference type="InterPro" id="IPR055558">
    <property type="entry name" value="DUF7134"/>
</dbReference>
<keyword evidence="6 13" id="KW-0418">Kinase</keyword>
<dbReference type="InterPro" id="IPR036890">
    <property type="entry name" value="HATPase_C_sf"/>
</dbReference>
<dbReference type="GO" id="GO:0000155">
    <property type="term" value="F:phosphorelay sensor kinase activity"/>
    <property type="evidence" value="ECO:0007669"/>
    <property type="project" value="InterPro"/>
</dbReference>
<evidence type="ECO:0000256" key="7">
    <source>
        <dbReference type="ARBA" id="ARBA00022840"/>
    </source>
</evidence>
<dbReference type="OrthoDB" id="227596at2"/>
<dbReference type="Gene3D" id="1.20.5.1930">
    <property type="match status" value="1"/>
</dbReference>
<gene>
    <name evidence="13" type="ORF">SAMN05216215_1008109</name>
</gene>